<proteinExistence type="predicted"/>
<dbReference type="Pfam" id="PF00622">
    <property type="entry name" value="SPRY"/>
    <property type="match status" value="1"/>
</dbReference>
<organism evidence="3 4">
    <name type="scientific">Sparassis crispa</name>
    <dbReference type="NCBI Taxonomy" id="139825"/>
    <lineage>
        <taxon>Eukaryota</taxon>
        <taxon>Fungi</taxon>
        <taxon>Dikarya</taxon>
        <taxon>Basidiomycota</taxon>
        <taxon>Agaricomycotina</taxon>
        <taxon>Agaricomycetes</taxon>
        <taxon>Polyporales</taxon>
        <taxon>Sparassidaceae</taxon>
        <taxon>Sparassis</taxon>
    </lineage>
</organism>
<evidence type="ECO:0000256" key="1">
    <source>
        <dbReference type="SAM" id="MobiDB-lite"/>
    </source>
</evidence>
<gene>
    <name evidence="3" type="ORF">SCP_0502910</name>
</gene>
<accession>A0A401GM04</accession>
<dbReference type="SUPFAM" id="SSF49899">
    <property type="entry name" value="Concanavalin A-like lectins/glucanases"/>
    <property type="match status" value="1"/>
</dbReference>
<keyword evidence="4" id="KW-1185">Reference proteome</keyword>
<dbReference type="OrthoDB" id="258495at2759"/>
<dbReference type="InParanoid" id="A0A401GM04"/>
<dbReference type="GeneID" id="38780160"/>
<dbReference type="AlphaFoldDB" id="A0A401GM04"/>
<feature type="compositionally biased region" description="Pro residues" evidence="1">
    <location>
        <begin position="21"/>
        <end position="31"/>
    </location>
</feature>
<protein>
    <recommendedName>
        <fullName evidence="2">SPRY domain-containing protein</fullName>
    </recommendedName>
</protein>
<dbReference type="FunCoup" id="A0A401GM04">
    <property type="interactions" value="4"/>
</dbReference>
<dbReference type="Proteomes" id="UP000287166">
    <property type="component" value="Unassembled WGS sequence"/>
</dbReference>
<dbReference type="STRING" id="139825.A0A401GM04"/>
<reference evidence="3 4" key="1">
    <citation type="journal article" date="2018" name="Sci. Rep.">
        <title>Genome sequence of the cauliflower mushroom Sparassis crispa (Hanabiratake) and its association with beneficial usage.</title>
        <authorList>
            <person name="Kiyama R."/>
            <person name="Furutani Y."/>
            <person name="Kawaguchi K."/>
            <person name="Nakanishi T."/>
        </authorList>
    </citation>
    <scope>NUCLEOTIDE SEQUENCE [LARGE SCALE GENOMIC DNA]</scope>
</reference>
<dbReference type="InterPro" id="IPR013320">
    <property type="entry name" value="ConA-like_dom_sf"/>
</dbReference>
<dbReference type="RefSeq" id="XP_027614156.1">
    <property type="nucleotide sequence ID" value="XM_027758355.1"/>
</dbReference>
<evidence type="ECO:0000259" key="2">
    <source>
        <dbReference type="Pfam" id="PF00622"/>
    </source>
</evidence>
<comment type="caution">
    <text evidence="3">The sequence shown here is derived from an EMBL/GenBank/DDBJ whole genome shotgun (WGS) entry which is preliminary data.</text>
</comment>
<evidence type="ECO:0000313" key="4">
    <source>
        <dbReference type="Proteomes" id="UP000287166"/>
    </source>
</evidence>
<dbReference type="EMBL" id="BFAD01000005">
    <property type="protein sequence ID" value="GBE83243.1"/>
    <property type="molecule type" value="Genomic_DNA"/>
</dbReference>
<dbReference type="PANTHER" id="PTHR12864">
    <property type="entry name" value="RAN BINDING PROTEIN 9-RELATED"/>
    <property type="match status" value="1"/>
</dbReference>
<sequence length="315" mass="35313">MSWFTSKFTRRAPTPAQGLYAPPPGPPPHWQPAPERSHTFGLLNEATKDEYEAALDFCARNAPEPPRLLPSHIVDRIDAEGCRTWTLQWPRSPRFVGNTQNSSEKGGSSVVKVVTEKSCMDVCLLSDLPLLAGLYDIQGKSGVYYEILIHKMDGIIAVGTTCRPHPEWRLPGWDRLNVGLHLDDFRKFFEDPYGVRDYTDRLKHITPGDTIGCGYQFSNSGVFFTHNGVRLRDAFTGVYLPRAQHDVYAAIGVEGANNFDVNFGGDLFRWKEGNEWAWRVEGHVGHLSSGDFVDHDDQLPSYEEVRGGPANNLDP</sequence>
<evidence type="ECO:0000313" key="3">
    <source>
        <dbReference type="EMBL" id="GBE83243.1"/>
    </source>
</evidence>
<dbReference type="InterPro" id="IPR043136">
    <property type="entry name" value="B30.2/SPRY_sf"/>
</dbReference>
<dbReference type="InterPro" id="IPR050618">
    <property type="entry name" value="Ubq-SigPath_Reg"/>
</dbReference>
<feature type="region of interest" description="Disordered" evidence="1">
    <location>
        <begin position="1"/>
        <end position="36"/>
    </location>
</feature>
<dbReference type="Gene3D" id="2.60.120.920">
    <property type="match status" value="1"/>
</dbReference>
<name>A0A401GM04_9APHY</name>
<feature type="domain" description="SPRY" evidence="2">
    <location>
        <begin position="143"/>
        <end position="265"/>
    </location>
</feature>
<dbReference type="InterPro" id="IPR003877">
    <property type="entry name" value="SPRY_dom"/>
</dbReference>